<protein>
    <submittedName>
        <fullName evidence="1">Uncharacterized protein</fullName>
    </submittedName>
</protein>
<dbReference type="Proteomes" id="UP000000311">
    <property type="component" value="Unassembled WGS sequence"/>
</dbReference>
<dbReference type="EMBL" id="GL440532">
    <property type="protein sequence ID" value="EFN65802.1"/>
    <property type="molecule type" value="Genomic_DNA"/>
</dbReference>
<gene>
    <name evidence="1" type="ORF">EAG_12579</name>
</gene>
<name>E2AL92_CAMFO</name>
<organism evidence="2">
    <name type="scientific">Camponotus floridanus</name>
    <name type="common">Florida carpenter ant</name>
    <dbReference type="NCBI Taxonomy" id="104421"/>
    <lineage>
        <taxon>Eukaryota</taxon>
        <taxon>Metazoa</taxon>
        <taxon>Ecdysozoa</taxon>
        <taxon>Arthropoda</taxon>
        <taxon>Hexapoda</taxon>
        <taxon>Insecta</taxon>
        <taxon>Pterygota</taxon>
        <taxon>Neoptera</taxon>
        <taxon>Endopterygota</taxon>
        <taxon>Hymenoptera</taxon>
        <taxon>Apocrita</taxon>
        <taxon>Aculeata</taxon>
        <taxon>Formicoidea</taxon>
        <taxon>Formicidae</taxon>
        <taxon>Formicinae</taxon>
        <taxon>Camponotus</taxon>
    </lineage>
</organism>
<feature type="non-terminal residue" evidence="1">
    <location>
        <position position="1"/>
    </location>
</feature>
<dbReference type="AlphaFoldDB" id="E2AL92"/>
<dbReference type="InParanoid" id="E2AL92"/>
<reference evidence="1 2" key="1">
    <citation type="journal article" date="2010" name="Science">
        <title>Genomic comparison of the ants Camponotus floridanus and Harpegnathos saltator.</title>
        <authorList>
            <person name="Bonasio R."/>
            <person name="Zhang G."/>
            <person name="Ye C."/>
            <person name="Mutti N.S."/>
            <person name="Fang X."/>
            <person name="Qin N."/>
            <person name="Donahue G."/>
            <person name="Yang P."/>
            <person name="Li Q."/>
            <person name="Li C."/>
            <person name="Zhang P."/>
            <person name="Huang Z."/>
            <person name="Berger S.L."/>
            <person name="Reinberg D."/>
            <person name="Wang J."/>
            <person name="Liebig J."/>
        </authorList>
    </citation>
    <scope>NUCLEOTIDE SEQUENCE [LARGE SCALE GENOMIC DNA]</scope>
    <source>
        <strain evidence="2">C129</strain>
    </source>
</reference>
<sequence>ASVERIFNVGGSVITPQRGHLHDDNIIEYQILLKINKKFY</sequence>
<accession>E2AL92</accession>
<evidence type="ECO:0000313" key="1">
    <source>
        <dbReference type="EMBL" id="EFN65802.1"/>
    </source>
</evidence>
<keyword evidence="2" id="KW-1185">Reference proteome</keyword>
<feature type="non-terminal residue" evidence="1">
    <location>
        <position position="40"/>
    </location>
</feature>
<proteinExistence type="predicted"/>
<evidence type="ECO:0000313" key="2">
    <source>
        <dbReference type="Proteomes" id="UP000000311"/>
    </source>
</evidence>